<feature type="chain" id="PRO_5009584397" description="Fibronectin type-III domain-containing protein" evidence="2">
    <location>
        <begin position="27"/>
        <end position="700"/>
    </location>
</feature>
<feature type="domain" description="Fibronectin type-III" evidence="3">
    <location>
        <begin position="192"/>
        <end position="289"/>
    </location>
</feature>
<name>A0A1G2SFH9_9BACT</name>
<dbReference type="SMART" id="SM00060">
    <property type="entry name" value="FN3"/>
    <property type="match status" value="3"/>
</dbReference>
<comment type="caution">
    <text evidence="4">The sequence shown here is derived from an EMBL/GenBank/DDBJ whole genome shotgun (WGS) entry which is preliminary data.</text>
</comment>
<feature type="domain" description="Fibronectin type-III" evidence="3">
    <location>
        <begin position="294"/>
        <end position="393"/>
    </location>
</feature>
<dbReference type="InterPro" id="IPR036116">
    <property type="entry name" value="FN3_sf"/>
</dbReference>
<organism evidence="4 5">
    <name type="scientific">Candidatus Yonathbacteria bacterium RIFCSPLOWO2_01_FULL_43_27</name>
    <dbReference type="NCBI Taxonomy" id="1802726"/>
    <lineage>
        <taxon>Bacteria</taxon>
        <taxon>Candidatus Yonathiibacteriota</taxon>
    </lineage>
</organism>
<keyword evidence="2" id="KW-0732">Signal</keyword>
<dbReference type="InterPro" id="IPR013783">
    <property type="entry name" value="Ig-like_fold"/>
</dbReference>
<dbReference type="Gene3D" id="2.60.40.10">
    <property type="entry name" value="Immunoglobulins"/>
    <property type="match status" value="1"/>
</dbReference>
<dbReference type="Proteomes" id="UP000178817">
    <property type="component" value="Unassembled WGS sequence"/>
</dbReference>
<dbReference type="SUPFAM" id="SSF49265">
    <property type="entry name" value="Fibronectin type III"/>
    <property type="match status" value="1"/>
</dbReference>
<dbReference type="AlphaFoldDB" id="A0A1G2SFH9"/>
<keyword evidence="1" id="KW-0472">Membrane</keyword>
<feature type="transmembrane region" description="Helical" evidence="1">
    <location>
        <begin position="671"/>
        <end position="692"/>
    </location>
</feature>
<sequence>MKNLIKKTIGALIVAVVFIAPLASFAATLNNDPQDFATLRVANKTTNPAGTTTAWASSASATEGQVVSFAIYYHTTSSDTANNVRVRLAPQTTGSGTTHSFTATVTADNAPSVIGSATVHLNSSQSLSYIPGSVNWYANQRLTSTGLLYGQTGAELFNGTGLNLGPISPGWPSQGSVTVSFQVSATGPISGTPYVTTNGATNIMANSATLNGYINSNGVSSNVWFEWGTTSSSFGNSTSQISYGTQSTNFSSTLSGLSPSTTYYYRAVAQNTQGSIVYGNQVSFTTLESSYPYPSSNLPVVSTNSANVYTDYAVLNGYVDPRGTSDTTRWFEWGQTTNLGNSTSYASQGTSASNSSATLTGLMANTTYYFRIVARNSQGTVYGNTLSFTTVSGGSPYPGGLAPVVSTLLATEMTGTTAKLNGLVFASQNQSSNAWFEWGTTTGLGFKTQTANIGSLPSYKHSDVISGLSNGQTYYYRAVAENVNGKAYGTIVSFVAQTQYTPVVVTPVYKAPTVYKKMTTITTGEGVSSPVSLTIDGGSETVARGEQRGYRIAWENKSTQTLKNVVLRVAFPQQMIVRSTDRGSISPSDNSVAVELGTLAPGDNGDIFVSAIASRTLNQGELIVVTVHMVYTTAKNIQGDAVAYVTQHGGYTQNVLGASIFDSGAFLPTSLFGWLLLLILILALVLLGNTLYGRMSVRRI</sequence>
<keyword evidence="1" id="KW-1133">Transmembrane helix</keyword>
<dbReference type="EMBL" id="MHUV01000001">
    <property type="protein sequence ID" value="OHA83201.1"/>
    <property type="molecule type" value="Genomic_DNA"/>
</dbReference>
<evidence type="ECO:0000256" key="2">
    <source>
        <dbReference type="SAM" id="SignalP"/>
    </source>
</evidence>
<dbReference type="InterPro" id="IPR003961">
    <property type="entry name" value="FN3_dom"/>
</dbReference>
<evidence type="ECO:0000313" key="5">
    <source>
        <dbReference type="Proteomes" id="UP000178817"/>
    </source>
</evidence>
<reference evidence="4 5" key="1">
    <citation type="journal article" date="2016" name="Nat. Commun.">
        <title>Thousands of microbial genomes shed light on interconnected biogeochemical processes in an aquifer system.</title>
        <authorList>
            <person name="Anantharaman K."/>
            <person name="Brown C.T."/>
            <person name="Hug L.A."/>
            <person name="Sharon I."/>
            <person name="Castelle C.J."/>
            <person name="Probst A.J."/>
            <person name="Thomas B.C."/>
            <person name="Singh A."/>
            <person name="Wilkins M.J."/>
            <person name="Karaoz U."/>
            <person name="Brodie E.L."/>
            <person name="Williams K.H."/>
            <person name="Hubbard S.S."/>
            <person name="Banfield J.F."/>
        </authorList>
    </citation>
    <scope>NUCLEOTIDE SEQUENCE [LARGE SCALE GENOMIC DNA]</scope>
</reference>
<feature type="signal peptide" evidence="2">
    <location>
        <begin position="1"/>
        <end position="26"/>
    </location>
</feature>
<dbReference type="STRING" id="1802726.A3B07_00325"/>
<proteinExistence type="predicted"/>
<protein>
    <recommendedName>
        <fullName evidence="3">Fibronectin type-III domain-containing protein</fullName>
    </recommendedName>
</protein>
<evidence type="ECO:0000259" key="3">
    <source>
        <dbReference type="PROSITE" id="PS50853"/>
    </source>
</evidence>
<dbReference type="PROSITE" id="PS50853">
    <property type="entry name" value="FN3"/>
    <property type="match status" value="2"/>
</dbReference>
<accession>A0A1G2SFH9</accession>
<evidence type="ECO:0000313" key="4">
    <source>
        <dbReference type="EMBL" id="OHA83201.1"/>
    </source>
</evidence>
<gene>
    <name evidence="4" type="ORF">A3B07_00325</name>
</gene>
<keyword evidence="1" id="KW-0812">Transmembrane</keyword>
<evidence type="ECO:0000256" key="1">
    <source>
        <dbReference type="SAM" id="Phobius"/>
    </source>
</evidence>
<dbReference type="CDD" id="cd00063">
    <property type="entry name" value="FN3"/>
    <property type="match status" value="1"/>
</dbReference>